<sequence>MNLKPDGLAHFSALTQRVSRPDFQALRELRAECDLLRLLLAKANRALILEPHQLPTPPPRPSQPQGASTSALKRICRCSPLLHLNVQNIGSEISTFKSCISMVTMNQQLPLSL</sequence>
<evidence type="ECO:0000313" key="2">
    <source>
        <dbReference type="Proteomes" id="UP000215335"/>
    </source>
</evidence>
<comment type="caution">
    <text evidence="1">The sequence shown here is derived from an EMBL/GenBank/DDBJ whole genome shotgun (WGS) entry which is preliminary data.</text>
</comment>
<organism evidence="1 2">
    <name type="scientific">Trichomalopsis sarcophagae</name>
    <dbReference type="NCBI Taxonomy" id="543379"/>
    <lineage>
        <taxon>Eukaryota</taxon>
        <taxon>Metazoa</taxon>
        <taxon>Ecdysozoa</taxon>
        <taxon>Arthropoda</taxon>
        <taxon>Hexapoda</taxon>
        <taxon>Insecta</taxon>
        <taxon>Pterygota</taxon>
        <taxon>Neoptera</taxon>
        <taxon>Endopterygota</taxon>
        <taxon>Hymenoptera</taxon>
        <taxon>Apocrita</taxon>
        <taxon>Proctotrupomorpha</taxon>
        <taxon>Chalcidoidea</taxon>
        <taxon>Pteromalidae</taxon>
        <taxon>Pteromalinae</taxon>
        <taxon>Trichomalopsis</taxon>
    </lineage>
</organism>
<dbReference type="Proteomes" id="UP000215335">
    <property type="component" value="Unassembled WGS sequence"/>
</dbReference>
<protein>
    <submittedName>
        <fullName evidence="1">Uncharacterized protein</fullName>
    </submittedName>
</protein>
<name>A0A232EGM6_9HYME</name>
<gene>
    <name evidence="1" type="ORF">TSAR_013841</name>
</gene>
<keyword evidence="2" id="KW-1185">Reference proteome</keyword>
<dbReference type="EMBL" id="NNAY01004731">
    <property type="protein sequence ID" value="OXU17501.1"/>
    <property type="molecule type" value="Genomic_DNA"/>
</dbReference>
<accession>A0A232EGM6</accession>
<evidence type="ECO:0000313" key="1">
    <source>
        <dbReference type="EMBL" id="OXU17501.1"/>
    </source>
</evidence>
<reference evidence="1 2" key="1">
    <citation type="journal article" date="2017" name="Curr. Biol.">
        <title>The Evolution of Venom by Co-option of Single-Copy Genes.</title>
        <authorList>
            <person name="Martinson E.O."/>
            <person name="Mrinalini"/>
            <person name="Kelkar Y.D."/>
            <person name="Chang C.H."/>
            <person name="Werren J.H."/>
        </authorList>
    </citation>
    <scope>NUCLEOTIDE SEQUENCE [LARGE SCALE GENOMIC DNA]</scope>
    <source>
        <strain evidence="1 2">Alberta</strain>
        <tissue evidence="1">Whole body</tissue>
    </source>
</reference>
<dbReference type="AlphaFoldDB" id="A0A232EGM6"/>
<proteinExistence type="predicted"/>